<dbReference type="InterPro" id="IPR035992">
    <property type="entry name" value="Ricin_B-like_lectins"/>
</dbReference>
<dbReference type="InterPro" id="IPR006558">
    <property type="entry name" value="LamG-like"/>
</dbReference>
<feature type="signal peptide" evidence="4">
    <location>
        <begin position="1"/>
        <end position="41"/>
    </location>
</feature>
<organism evidence="7 8">
    <name type="scientific">Actinacidiphila cocklensis</name>
    <dbReference type="NCBI Taxonomy" id="887465"/>
    <lineage>
        <taxon>Bacteria</taxon>
        <taxon>Bacillati</taxon>
        <taxon>Actinomycetota</taxon>
        <taxon>Actinomycetes</taxon>
        <taxon>Kitasatosporales</taxon>
        <taxon>Streptomycetaceae</taxon>
        <taxon>Actinacidiphila</taxon>
    </lineage>
</organism>
<keyword evidence="8" id="KW-1185">Reference proteome</keyword>
<dbReference type="Proteomes" id="UP001152519">
    <property type="component" value="Unassembled WGS sequence"/>
</dbReference>
<feature type="compositionally biased region" description="Low complexity" evidence="3">
    <location>
        <begin position="820"/>
        <end position="841"/>
    </location>
</feature>
<comment type="caution">
    <text evidence="7">The sequence shown here is derived from an EMBL/GenBank/DDBJ whole genome shotgun (WGS) entry which is preliminary data.</text>
</comment>
<sequence length="1485" mass="151397">MMPFSVRRRKPSGRPSRRLRLLPAPLVVLAGALVALPTATAAAGTADTDPMAAARALAVASGHAVPVDSATTEISTVQADPDGTFTATTSLLPVRVRRDGTWVPVDATLTAAADGTLSPRATPNAVRLSGGGSGPLATLTHEDGTSMAFTLPFPLPAPTVTGDTALYTSVLPGVDLSVSVTDQGGFSDVLIVRDAAAAADPRLAQLTLAADTHGLSLEQAAGGGMEARTADGTVAYVSPRPLMWDSGTAPVPLTEFAPASRAAQAADGASTDAALSGVTGPGSDARVAEVPMSTTAHGLTLAPQRSVLTDPTLHYPLYIDPYTNPVSGTAGHYDEVYSNSSCSDAPQYDKPQTNGEGVGYQNYGGKCGNGIERSYYTISTGNLHEGFQIYDSRVTIATTYAASWDCSHDQPITLHTVNAISSGTDWNSRPGTHDTAFPPVSTTVPSGANANSSCSNHTATFVVTDQAQTLADHDGDGYNAAGDIEGAPNTWTIGLYGNESSSSSNDDYLRVSESLTLTTKFDIAPATPGNAHITPAATGASGACVMTGDGWIGATTYSGAGSNIQLHSTVTSQISGEDVAAHYHVWDRSVLDAGGDALDKSTPASSYLASGTDAVEPIGFSLLDGHEYGWDVYAQDDSTLHLKSPISDHCWFKADLTAPATPVVATNPSFPPVGSGAADPVVYAAAGGTTTFTVTGADNPATDTSCAPGACLSSGIDHFIWKLDALPTPASSTSAALTGTAPDGTGTATLTVPVTNWGVHTLYVAGVDAAGNPSTAPAGYTYTVPWNPSTAINPGDVTGDRIPDLLATTQSGNLDLVPGDQDPAQTPAAAQSGAVSGSAPPVTGPVVVSPAADSPDGTGWNNYLVTHRGNLHGADVDDLFAYNKNTRQFYIVKNDLDPVSDTSFPLTSWSALGGYLGKRFDVVVKDPCATADLVSDASRCRSTDYDATGWHISQMVAPGNVFGNTSGYPAVVTVENGKLWIYQSDGGLHLKNPLLLGDGDWSGQTLIGPGTVQGTPVLWARDDNSGTVYSYPLTVDQTTGLPPLLHAPTRTPLVSGVTTTTGGKLCLASPSAKTADGTVVVVAACDSGAGQQFTLRSDGTVRVLGKCLSTQNAAVAQSTPVVIDTCDGSAIQQWTPAAAGGLTHTSSGKCLADPAANRTPNTQQIIYTCGSSGQNWNGGGSTPLPTGTAQTDIGPLLPANADPVIASPGDINSPAGAADGNPDLYTVDTTGALVEYVGSAPSGTTAHFAAAPVGLGQVTDTASHWWKIDEGTGTSLADCGGDPACTSGLKATLGGSYSWAADSSRGQVLSLSGTTGYAVTGSPAVDTSGSYSVSAWVKLNSTAANSDFVSEAAGDNFGTGFQLYYSSGKKAWAFGRHTSDVNGAPYQGVYGSNAVIGRWTHLVGVYDAGTNQLSIYIDGRLAGTRAYTGTEWAATGPLQIGRGVSGGSYVEYANGQVSNVRVYPVALPPAAASAPGDIPVAIQLG</sequence>
<evidence type="ECO:0000256" key="1">
    <source>
        <dbReference type="ARBA" id="ARBA00022729"/>
    </source>
</evidence>
<keyword evidence="2" id="KW-1015">Disulfide bond</keyword>
<evidence type="ECO:0000313" key="8">
    <source>
        <dbReference type="Proteomes" id="UP001152519"/>
    </source>
</evidence>
<dbReference type="SMART" id="SM00560">
    <property type="entry name" value="LamGL"/>
    <property type="match status" value="1"/>
</dbReference>
<dbReference type="PROSITE" id="PS50231">
    <property type="entry name" value="RICIN_B_LECTIN"/>
    <property type="match status" value="1"/>
</dbReference>
<dbReference type="Pfam" id="PF00652">
    <property type="entry name" value="Ricin_B_lectin"/>
    <property type="match status" value="1"/>
</dbReference>
<evidence type="ECO:0000313" key="7">
    <source>
        <dbReference type="EMBL" id="CAG6392212.1"/>
    </source>
</evidence>
<name>A0A9W4DL89_9ACTN</name>
<reference evidence="7" key="1">
    <citation type="submission" date="2021-05" db="EMBL/GenBank/DDBJ databases">
        <authorList>
            <person name="Arsene-Ploetze F."/>
        </authorList>
    </citation>
    <scope>NUCLEOTIDE SEQUENCE</scope>
    <source>
        <strain evidence="7">DSM 42138</strain>
    </source>
</reference>
<feature type="domain" description="LamG-like jellyroll fold" evidence="6">
    <location>
        <begin position="1329"/>
        <end position="1470"/>
    </location>
</feature>
<dbReference type="Gene3D" id="2.60.120.200">
    <property type="match status" value="1"/>
</dbReference>
<proteinExistence type="predicted"/>
<evidence type="ECO:0000259" key="6">
    <source>
        <dbReference type="SMART" id="SM00560"/>
    </source>
</evidence>
<dbReference type="EMBL" id="CAJSLV010000043">
    <property type="protein sequence ID" value="CAG6392212.1"/>
    <property type="molecule type" value="Genomic_DNA"/>
</dbReference>
<keyword evidence="1 4" id="KW-0732">Signal</keyword>
<dbReference type="InterPro" id="IPR000772">
    <property type="entry name" value="Ricin_B_lectin"/>
</dbReference>
<dbReference type="Pfam" id="PF13385">
    <property type="entry name" value="Laminin_G_3"/>
    <property type="match status" value="1"/>
</dbReference>
<dbReference type="SMART" id="SM00458">
    <property type="entry name" value="RICIN"/>
    <property type="match status" value="1"/>
</dbReference>
<feature type="domain" description="Ricin B lectin" evidence="5">
    <location>
        <begin position="1055"/>
        <end position="1179"/>
    </location>
</feature>
<dbReference type="Gene3D" id="2.80.10.50">
    <property type="match status" value="1"/>
</dbReference>
<evidence type="ECO:0000256" key="4">
    <source>
        <dbReference type="SAM" id="SignalP"/>
    </source>
</evidence>
<feature type="region of interest" description="Disordered" evidence="3">
    <location>
        <begin position="811"/>
        <end position="853"/>
    </location>
</feature>
<gene>
    <name evidence="7" type="ORF">SCOCK_150184</name>
</gene>
<evidence type="ECO:0000256" key="3">
    <source>
        <dbReference type="SAM" id="MobiDB-lite"/>
    </source>
</evidence>
<accession>A0A9W4DL89</accession>
<evidence type="ECO:0000256" key="2">
    <source>
        <dbReference type="ARBA" id="ARBA00023157"/>
    </source>
</evidence>
<dbReference type="InterPro" id="IPR013320">
    <property type="entry name" value="ConA-like_dom_sf"/>
</dbReference>
<evidence type="ECO:0000259" key="5">
    <source>
        <dbReference type="SMART" id="SM00458"/>
    </source>
</evidence>
<dbReference type="SUPFAM" id="SSF49899">
    <property type="entry name" value="Concanavalin A-like lectins/glucanases"/>
    <property type="match status" value="1"/>
</dbReference>
<feature type="chain" id="PRO_5040852466" evidence="4">
    <location>
        <begin position="42"/>
        <end position="1485"/>
    </location>
</feature>
<protein>
    <submittedName>
        <fullName evidence="7">Ricin B-type lectin domain-containing protein</fullName>
    </submittedName>
</protein>
<dbReference type="SUPFAM" id="SSF50370">
    <property type="entry name" value="Ricin B-like lectins"/>
    <property type="match status" value="1"/>
</dbReference>